<reference evidence="1" key="1">
    <citation type="submission" date="2020-06" db="EMBL/GenBank/DDBJ databases">
        <authorList>
            <person name="Li T."/>
            <person name="Hu X."/>
            <person name="Zhang T."/>
            <person name="Song X."/>
            <person name="Zhang H."/>
            <person name="Dai N."/>
            <person name="Sheng W."/>
            <person name="Hou X."/>
            <person name="Wei L."/>
        </authorList>
    </citation>
    <scope>NUCLEOTIDE SEQUENCE</scope>
    <source>
        <strain evidence="1">G02</strain>
        <tissue evidence="1">Leaf</tissue>
    </source>
</reference>
<comment type="caution">
    <text evidence="1">The sequence shown here is derived from an EMBL/GenBank/DDBJ whole genome shotgun (WGS) entry which is preliminary data.</text>
</comment>
<reference evidence="1" key="2">
    <citation type="journal article" date="2024" name="Plant">
        <title>Genomic evolution and insights into agronomic trait innovations of Sesamum species.</title>
        <authorList>
            <person name="Miao H."/>
            <person name="Wang L."/>
            <person name="Qu L."/>
            <person name="Liu H."/>
            <person name="Sun Y."/>
            <person name="Le M."/>
            <person name="Wang Q."/>
            <person name="Wei S."/>
            <person name="Zheng Y."/>
            <person name="Lin W."/>
            <person name="Duan Y."/>
            <person name="Cao H."/>
            <person name="Xiong S."/>
            <person name="Wang X."/>
            <person name="Wei L."/>
            <person name="Li C."/>
            <person name="Ma Q."/>
            <person name="Ju M."/>
            <person name="Zhao R."/>
            <person name="Li G."/>
            <person name="Mu C."/>
            <person name="Tian Q."/>
            <person name="Mei H."/>
            <person name="Zhang T."/>
            <person name="Gao T."/>
            <person name="Zhang H."/>
        </authorList>
    </citation>
    <scope>NUCLEOTIDE SEQUENCE</scope>
    <source>
        <strain evidence="1">G02</strain>
    </source>
</reference>
<proteinExistence type="predicted"/>
<evidence type="ECO:0000313" key="1">
    <source>
        <dbReference type="EMBL" id="KAL0349678.1"/>
    </source>
</evidence>
<name>A0AAW2P2A5_SESRA</name>
<sequence length="113" mass="13020">MLPEGMKVVVLIRVAQERDVELVRAEFCLWDADCILDIDLLGNGEGNNLVWHFERYGKFSIRSAYRVASYLRERQHAPMLTDHGALFRAVRPHLRSSYLLGGAHLKHYQPPCD</sequence>
<protein>
    <submittedName>
        <fullName evidence="1">Uncharacterized protein</fullName>
    </submittedName>
</protein>
<dbReference type="AlphaFoldDB" id="A0AAW2P2A5"/>
<dbReference type="EMBL" id="JACGWJ010000018">
    <property type="protein sequence ID" value="KAL0349678.1"/>
    <property type="molecule type" value="Genomic_DNA"/>
</dbReference>
<gene>
    <name evidence="1" type="ORF">Sradi_4117000</name>
</gene>
<accession>A0AAW2P2A5</accession>
<organism evidence="1">
    <name type="scientific">Sesamum radiatum</name>
    <name type="common">Black benniseed</name>
    <dbReference type="NCBI Taxonomy" id="300843"/>
    <lineage>
        <taxon>Eukaryota</taxon>
        <taxon>Viridiplantae</taxon>
        <taxon>Streptophyta</taxon>
        <taxon>Embryophyta</taxon>
        <taxon>Tracheophyta</taxon>
        <taxon>Spermatophyta</taxon>
        <taxon>Magnoliopsida</taxon>
        <taxon>eudicotyledons</taxon>
        <taxon>Gunneridae</taxon>
        <taxon>Pentapetalae</taxon>
        <taxon>asterids</taxon>
        <taxon>lamiids</taxon>
        <taxon>Lamiales</taxon>
        <taxon>Pedaliaceae</taxon>
        <taxon>Sesamum</taxon>
    </lineage>
</organism>